<feature type="domain" description="Aspartate/ornithine carbamoyltransferase Asp/Orn-binding" evidence="4">
    <location>
        <begin position="147"/>
        <end position="294"/>
    </location>
</feature>
<evidence type="ECO:0000313" key="6">
    <source>
        <dbReference type="EMBL" id="MEV4287909.1"/>
    </source>
</evidence>
<dbReference type="RefSeq" id="WP_364452066.1">
    <property type="nucleotide sequence ID" value="NZ_JBFARM010000006.1"/>
</dbReference>
<dbReference type="PANTHER" id="PTHR45753:SF3">
    <property type="entry name" value="ORNITHINE TRANSCARBAMYLASE, MITOCHONDRIAL"/>
    <property type="match status" value="1"/>
</dbReference>
<evidence type="ECO:0000256" key="3">
    <source>
        <dbReference type="SAM" id="MobiDB-lite"/>
    </source>
</evidence>
<keyword evidence="1 2" id="KW-0808">Transferase</keyword>
<dbReference type="PANTHER" id="PTHR45753">
    <property type="entry name" value="ORNITHINE CARBAMOYLTRANSFERASE, MITOCHONDRIAL"/>
    <property type="match status" value="1"/>
</dbReference>
<evidence type="ECO:0000259" key="5">
    <source>
        <dbReference type="Pfam" id="PF02729"/>
    </source>
</evidence>
<feature type="region of interest" description="Disordered" evidence="3">
    <location>
        <begin position="65"/>
        <end position="84"/>
    </location>
</feature>
<gene>
    <name evidence="6" type="ORF">AB0K40_20560</name>
</gene>
<protein>
    <submittedName>
        <fullName evidence="6">Ornithine carbamoyltransferase</fullName>
    </submittedName>
</protein>
<feature type="domain" description="Aspartate/ornithine carbamoyltransferase carbamoyl-P binding" evidence="5">
    <location>
        <begin position="2"/>
        <end position="140"/>
    </location>
</feature>
<comment type="similarity">
    <text evidence="2">Belongs to the aspartate/ornithine carbamoyltransferase superfamily.</text>
</comment>
<sequence length="304" mass="31992">MRHLLRIADLDRHELRFLLDRADHFKARPLAAPGLLRRRTVLMYCTRPCARIRVPIETAVARLGGTPLHAGPGTRGRGREGRLGEPSQVIGAYTALVVLQISDDAEAVRFARAAHVPVLNALTDDHHPLQTLADLMTLREHLGDLRGRKLACVGPASNVTHSLIEAVALTGLTLAVAAPEDAGPDPAVLARAEEAASGGGGKVIVTPDPYEAVKEADAVCTGAWPVSTAATAALAPYRVTADLLAAAGPDPIFLHHLPLRRGAEVEAVVVDGPASRVLAQAANLLPAAQAVMEALLTNRLAASR</sequence>
<dbReference type="Pfam" id="PF00185">
    <property type="entry name" value="OTCace"/>
    <property type="match status" value="1"/>
</dbReference>
<reference evidence="6 7" key="1">
    <citation type="submission" date="2024-06" db="EMBL/GenBank/DDBJ databases">
        <title>The Natural Products Discovery Center: Release of the First 8490 Sequenced Strains for Exploring Actinobacteria Biosynthetic Diversity.</title>
        <authorList>
            <person name="Kalkreuter E."/>
            <person name="Kautsar S.A."/>
            <person name="Yang D."/>
            <person name="Bader C.D."/>
            <person name="Teijaro C.N."/>
            <person name="Fluegel L."/>
            <person name="Davis C.M."/>
            <person name="Simpson J.R."/>
            <person name="Lauterbach L."/>
            <person name="Steele A.D."/>
            <person name="Gui C."/>
            <person name="Meng S."/>
            <person name="Li G."/>
            <person name="Viehrig K."/>
            <person name="Ye F."/>
            <person name="Su P."/>
            <person name="Kiefer A.F."/>
            <person name="Nichols A."/>
            <person name="Cepeda A.J."/>
            <person name="Yan W."/>
            <person name="Fan B."/>
            <person name="Jiang Y."/>
            <person name="Adhikari A."/>
            <person name="Zheng C.-J."/>
            <person name="Schuster L."/>
            <person name="Cowan T.M."/>
            <person name="Smanski M.J."/>
            <person name="Chevrette M.G."/>
            <person name="De Carvalho L.P.S."/>
            <person name="Shen B."/>
        </authorList>
    </citation>
    <scope>NUCLEOTIDE SEQUENCE [LARGE SCALE GENOMIC DNA]</scope>
    <source>
        <strain evidence="6 7">NPDC049574</strain>
    </source>
</reference>
<evidence type="ECO:0000256" key="2">
    <source>
        <dbReference type="RuleBase" id="RU003634"/>
    </source>
</evidence>
<dbReference type="Pfam" id="PF02729">
    <property type="entry name" value="OTCace_N"/>
    <property type="match status" value="1"/>
</dbReference>
<dbReference type="Proteomes" id="UP001552427">
    <property type="component" value="Unassembled WGS sequence"/>
</dbReference>
<dbReference type="InterPro" id="IPR006132">
    <property type="entry name" value="Asp/Orn_carbamoyltranf_P-bd"/>
</dbReference>
<evidence type="ECO:0000313" key="7">
    <source>
        <dbReference type="Proteomes" id="UP001552427"/>
    </source>
</evidence>
<evidence type="ECO:0000256" key="1">
    <source>
        <dbReference type="ARBA" id="ARBA00022679"/>
    </source>
</evidence>
<organism evidence="6 7">
    <name type="scientific">Nonomuraea bangladeshensis</name>
    <dbReference type="NCBI Taxonomy" id="404385"/>
    <lineage>
        <taxon>Bacteria</taxon>
        <taxon>Bacillati</taxon>
        <taxon>Actinomycetota</taxon>
        <taxon>Actinomycetes</taxon>
        <taxon>Streptosporangiales</taxon>
        <taxon>Streptosporangiaceae</taxon>
        <taxon>Nonomuraea</taxon>
    </lineage>
</organism>
<proteinExistence type="inferred from homology"/>
<dbReference type="PRINTS" id="PR00100">
    <property type="entry name" value="AOTCASE"/>
</dbReference>
<evidence type="ECO:0000259" key="4">
    <source>
        <dbReference type="Pfam" id="PF00185"/>
    </source>
</evidence>
<comment type="caution">
    <text evidence="6">The sequence shown here is derived from an EMBL/GenBank/DDBJ whole genome shotgun (WGS) entry which is preliminary data.</text>
</comment>
<dbReference type="InterPro" id="IPR006131">
    <property type="entry name" value="Asp_carbamoyltransf_Asp/Orn-bd"/>
</dbReference>
<accession>A0ABV3H6E3</accession>
<dbReference type="SUPFAM" id="SSF53671">
    <property type="entry name" value="Aspartate/ornithine carbamoyltransferase"/>
    <property type="match status" value="1"/>
</dbReference>
<dbReference type="InterPro" id="IPR036901">
    <property type="entry name" value="Asp/Orn_carbamoylTrfase_sf"/>
</dbReference>
<dbReference type="InterPro" id="IPR006130">
    <property type="entry name" value="Asp/Orn_carbamoylTrfase"/>
</dbReference>
<dbReference type="EMBL" id="JBFARM010000006">
    <property type="protein sequence ID" value="MEV4287909.1"/>
    <property type="molecule type" value="Genomic_DNA"/>
</dbReference>
<dbReference type="Gene3D" id="3.40.50.1370">
    <property type="entry name" value="Aspartate/ornithine carbamoyltransferase"/>
    <property type="match status" value="2"/>
</dbReference>
<keyword evidence="7" id="KW-1185">Reference proteome</keyword>
<name>A0ABV3H6E3_9ACTN</name>